<proteinExistence type="predicted"/>
<dbReference type="InterPro" id="IPR009923">
    <property type="entry name" value="Dodecin"/>
</dbReference>
<dbReference type="InterPro" id="IPR025543">
    <property type="entry name" value="Dodecin-like"/>
</dbReference>
<dbReference type="EMBL" id="QZAA01000131">
    <property type="protein sequence ID" value="RQD76096.1"/>
    <property type="molecule type" value="Genomic_DNA"/>
</dbReference>
<evidence type="ECO:0000313" key="1">
    <source>
        <dbReference type="EMBL" id="RQD76096.1"/>
    </source>
</evidence>
<accession>A0A424YET0</accession>
<name>A0A424YET0_9FIRM</name>
<dbReference type="AlphaFoldDB" id="A0A424YET0"/>
<dbReference type="PANTHER" id="PTHR39324">
    <property type="entry name" value="CALCIUM DODECIN"/>
    <property type="match status" value="1"/>
</dbReference>
<comment type="caution">
    <text evidence="1">The sequence shown here is derived from an EMBL/GenBank/DDBJ whole genome shotgun (WGS) entry which is preliminary data.</text>
</comment>
<protein>
    <submittedName>
        <fullName evidence="1">Dodecin domain-containing protein</fullName>
    </submittedName>
</protein>
<sequence>MTQVGKVIELIGSSEKSWEDAANQALQKANETLANISGIEVTDMTATVEGGKIVKYKTAIKVVFTVGKDID</sequence>
<gene>
    <name evidence="1" type="ORF">D5R97_04970</name>
</gene>
<dbReference type="Proteomes" id="UP000285138">
    <property type="component" value="Unassembled WGS sequence"/>
</dbReference>
<reference evidence="1 2" key="1">
    <citation type="submission" date="2018-08" db="EMBL/GenBank/DDBJ databases">
        <title>The metabolism and importance of syntrophic acetate oxidation coupled to methane or sulfide production in haloalkaline environments.</title>
        <authorList>
            <person name="Timmers P.H.A."/>
            <person name="Vavourakis C.D."/>
            <person name="Sorokin D.Y."/>
            <person name="Sinninghe Damste J.S."/>
            <person name="Muyzer G."/>
            <person name="Stams A.J.M."/>
            <person name="Plugge C.M."/>
        </authorList>
    </citation>
    <scope>NUCLEOTIDE SEQUENCE [LARGE SCALE GENOMIC DNA]</scope>
    <source>
        <strain evidence="1">MSAO_Bac1</strain>
    </source>
</reference>
<dbReference type="InterPro" id="IPR036694">
    <property type="entry name" value="Dodecin-like_sf"/>
</dbReference>
<dbReference type="PANTHER" id="PTHR39324:SF1">
    <property type="entry name" value="CALCIUM DODECIN"/>
    <property type="match status" value="1"/>
</dbReference>
<dbReference type="Gene3D" id="3.30.1660.10">
    <property type="entry name" value="Flavin-binding protein dodecin"/>
    <property type="match status" value="1"/>
</dbReference>
<organism evidence="1 2">
    <name type="scientific">Candidatus Syntrophonatronum acetioxidans</name>
    <dbReference type="NCBI Taxonomy" id="1795816"/>
    <lineage>
        <taxon>Bacteria</taxon>
        <taxon>Bacillati</taxon>
        <taxon>Bacillota</taxon>
        <taxon>Clostridia</taxon>
        <taxon>Eubacteriales</taxon>
        <taxon>Syntrophomonadaceae</taxon>
        <taxon>Candidatus Syntrophonatronum</taxon>
    </lineage>
</organism>
<dbReference type="SUPFAM" id="SSF89807">
    <property type="entry name" value="Dodecin-like"/>
    <property type="match status" value="1"/>
</dbReference>
<evidence type="ECO:0000313" key="2">
    <source>
        <dbReference type="Proteomes" id="UP000285138"/>
    </source>
</evidence>
<dbReference type="Pfam" id="PF07311">
    <property type="entry name" value="Dodecin"/>
    <property type="match status" value="1"/>
</dbReference>